<evidence type="ECO:0000256" key="1">
    <source>
        <dbReference type="SAM" id="MobiDB-lite"/>
    </source>
</evidence>
<dbReference type="EMBL" id="BLAE01000006">
    <property type="protein sequence ID" value="GES07428.1"/>
    <property type="molecule type" value="Genomic_DNA"/>
</dbReference>
<evidence type="ECO:0000313" key="2">
    <source>
        <dbReference type="EMBL" id="GES07428.1"/>
    </source>
</evidence>
<dbReference type="Proteomes" id="UP000331127">
    <property type="component" value="Unassembled WGS sequence"/>
</dbReference>
<accession>A0A5M3WM81</accession>
<dbReference type="AlphaFoldDB" id="A0A5M3WM81"/>
<dbReference type="RefSeq" id="WP_155353136.1">
    <property type="nucleotide sequence ID" value="NZ_BAAAHL010000012.1"/>
</dbReference>
<feature type="region of interest" description="Disordered" evidence="1">
    <location>
        <begin position="92"/>
        <end position="115"/>
    </location>
</feature>
<comment type="caution">
    <text evidence="2">The sequence shown here is derived from an EMBL/GenBank/DDBJ whole genome shotgun (WGS) entry which is preliminary data.</text>
</comment>
<proteinExistence type="predicted"/>
<gene>
    <name evidence="2" type="ORF">Amac_010230</name>
</gene>
<name>A0A5M3WM81_9ACTN</name>
<reference evidence="2 3" key="1">
    <citation type="submission" date="2019-10" db="EMBL/GenBank/DDBJ databases">
        <title>Whole genome shotgun sequence of Acrocarpospora macrocephala NBRC 16266.</title>
        <authorList>
            <person name="Ichikawa N."/>
            <person name="Kimura A."/>
            <person name="Kitahashi Y."/>
            <person name="Komaki H."/>
            <person name="Oguchi A."/>
        </authorList>
    </citation>
    <scope>NUCLEOTIDE SEQUENCE [LARGE SCALE GENOMIC DNA]</scope>
    <source>
        <strain evidence="2 3">NBRC 16266</strain>
    </source>
</reference>
<organism evidence="2 3">
    <name type="scientific">Acrocarpospora macrocephala</name>
    <dbReference type="NCBI Taxonomy" id="150177"/>
    <lineage>
        <taxon>Bacteria</taxon>
        <taxon>Bacillati</taxon>
        <taxon>Actinomycetota</taxon>
        <taxon>Actinomycetes</taxon>
        <taxon>Streptosporangiales</taxon>
        <taxon>Streptosporangiaceae</taxon>
        <taxon>Acrocarpospora</taxon>
    </lineage>
</organism>
<evidence type="ECO:0000313" key="3">
    <source>
        <dbReference type="Proteomes" id="UP000331127"/>
    </source>
</evidence>
<sequence length="115" mass="12374">MRISDAIARHVENLITVNAVGEPLTYEVIPTMLPTPGGPKPVWVVMVVGRSLALDEAIAGPLITIDKPDATEEQLKPHVLNAIRQIKAAKQKLATGAPDAPKRQPQRTPAGLYIN</sequence>
<protein>
    <submittedName>
        <fullName evidence="2">Uncharacterized protein</fullName>
    </submittedName>
</protein>
<keyword evidence="3" id="KW-1185">Reference proteome</keyword>